<dbReference type="InterPro" id="IPR001650">
    <property type="entry name" value="Helicase_C-like"/>
</dbReference>
<dbReference type="RefSeq" id="WP_217776485.1">
    <property type="nucleotide sequence ID" value="NZ_JAHRWL010000001.1"/>
</dbReference>
<evidence type="ECO:0000256" key="1">
    <source>
        <dbReference type="ARBA" id="ARBA00005446"/>
    </source>
</evidence>
<dbReference type="SMART" id="SM00487">
    <property type="entry name" value="DEXDc"/>
    <property type="match status" value="1"/>
</dbReference>
<evidence type="ECO:0000313" key="14">
    <source>
        <dbReference type="EMBL" id="MBV2358624.1"/>
    </source>
</evidence>
<dbReference type="EMBL" id="JAHRWL010000001">
    <property type="protein sequence ID" value="MBV2358624.1"/>
    <property type="molecule type" value="Genomic_DNA"/>
</dbReference>
<evidence type="ECO:0000256" key="3">
    <source>
        <dbReference type="ARBA" id="ARBA00022801"/>
    </source>
</evidence>
<feature type="domain" description="Helicase C-terminal" evidence="12">
    <location>
        <begin position="514"/>
        <end position="668"/>
    </location>
</feature>
<comment type="catalytic activity">
    <reaction evidence="8">
        <text>Couples ATP hydrolysis with the unwinding of duplex DNA by translocating in the 3'-5' direction.</text>
        <dbReference type="EC" id="5.6.2.4"/>
    </reaction>
</comment>
<keyword evidence="2 10" id="KW-0547">Nucleotide-binding</keyword>
<feature type="domain" description="UvrD-like helicase ATP-binding" evidence="13">
    <location>
        <begin position="1094"/>
        <end position="1310"/>
    </location>
</feature>
<dbReference type="Pfam" id="PF13538">
    <property type="entry name" value="UvrD_C_2"/>
    <property type="match status" value="1"/>
</dbReference>
<feature type="binding site" evidence="10">
    <location>
        <begin position="1115"/>
        <end position="1122"/>
    </location>
    <ligand>
        <name>ATP</name>
        <dbReference type="ChEBI" id="CHEBI:30616"/>
    </ligand>
</feature>
<dbReference type="GO" id="GO:0016787">
    <property type="term" value="F:hydrolase activity"/>
    <property type="evidence" value="ECO:0007669"/>
    <property type="project" value="UniProtKB-KW"/>
</dbReference>
<dbReference type="Proteomes" id="UP001166293">
    <property type="component" value="Unassembled WGS sequence"/>
</dbReference>
<dbReference type="PROSITE" id="PS51198">
    <property type="entry name" value="UVRD_HELICASE_ATP_BIND"/>
    <property type="match status" value="1"/>
</dbReference>
<reference evidence="14" key="1">
    <citation type="submission" date="2021-06" db="EMBL/GenBank/DDBJ databases">
        <title>Thalassococcus sp. CAU 1522 isolated from sea sand, Republic of Korea.</title>
        <authorList>
            <person name="Kim W."/>
        </authorList>
    </citation>
    <scope>NUCLEOTIDE SEQUENCE</scope>
    <source>
        <strain evidence="14">CAU 1522</strain>
    </source>
</reference>
<dbReference type="InterPro" id="IPR014001">
    <property type="entry name" value="Helicase_ATP-bd"/>
</dbReference>
<accession>A0ABS6N3M3</accession>
<dbReference type="PANTHER" id="PTHR13710:SF105">
    <property type="entry name" value="ATP-DEPENDENT DNA HELICASE Q1"/>
    <property type="match status" value="1"/>
</dbReference>
<evidence type="ECO:0000256" key="6">
    <source>
        <dbReference type="ARBA" id="ARBA00023125"/>
    </source>
</evidence>
<dbReference type="Pfam" id="PF00270">
    <property type="entry name" value="DEAD"/>
    <property type="match status" value="1"/>
</dbReference>
<dbReference type="EC" id="5.6.2.4" evidence="9"/>
<dbReference type="CDD" id="cd17932">
    <property type="entry name" value="DEXQc_UvrD"/>
    <property type="match status" value="1"/>
</dbReference>
<comment type="similarity">
    <text evidence="1">Belongs to the helicase family. RecQ subfamily.</text>
</comment>
<evidence type="ECO:0000256" key="9">
    <source>
        <dbReference type="ARBA" id="ARBA00034808"/>
    </source>
</evidence>
<dbReference type="InterPro" id="IPR004589">
    <property type="entry name" value="DNA_helicase_ATP-dep_RecQ"/>
</dbReference>
<dbReference type="InterPro" id="IPR014016">
    <property type="entry name" value="UvrD-like_ATP-bd"/>
</dbReference>
<evidence type="ECO:0000256" key="8">
    <source>
        <dbReference type="ARBA" id="ARBA00034617"/>
    </source>
</evidence>
<dbReference type="SMART" id="SM00490">
    <property type="entry name" value="HELICc"/>
    <property type="match status" value="1"/>
</dbReference>
<feature type="domain" description="Helicase ATP-binding" evidence="11">
    <location>
        <begin position="311"/>
        <end position="488"/>
    </location>
</feature>
<dbReference type="GO" id="GO:0003678">
    <property type="term" value="F:DNA helicase activity"/>
    <property type="evidence" value="ECO:0007669"/>
    <property type="project" value="UniProtKB-EC"/>
</dbReference>
<dbReference type="Pfam" id="PF00271">
    <property type="entry name" value="Helicase_C"/>
    <property type="match status" value="1"/>
</dbReference>
<protein>
    <recommendedName>
        <fullName evidence="9">DNA 3'-5' helicase</fullName>
        <ecNumber evidence="9">5.6.2.4</ecNumber>
    </recommendedName>
</protein>
<keyword evidence="4 10" id="KW-0347">Helicase</keyword>
<evidence type="ECO:0000259" key="12">
    <source>
        <dbReference type="PROSITE" id="PS51194"/>
    </source>
</evidence>
<organism evidence="14 15">
    <name type="scientific">Thalassococcus arenae</name>
    <dbReference type="NCBI Taxonomy" id="2851652"/>
    <lineage>
        <taxon>Bacteria</taxon>
        <taxon>Pseudomonadati</taxon>
        <taxon>Pseudomonadota</taxon>
        <taxon>Alphaproteobacteria</taxon>
        <taxon>Rhodobacterales</taxon>
        <taxon>Roseobacteraceae</taxon>
        <taxon>Thalassococcus</taxon>
    </lineage>
</organism>
<evidence type="ECO:0000256" key="5">
    <source>
        <dbReference type="ARBA" id="ARBA00022840"/>
    </source>
</evidence>
<evidence type="ECO:0000313" key="15">
    <source>
        <dbReference type="Proteomes" id="UP001166293"/>
    </source>
</evidence>
<keyword evidence="5 10" id="KW-0067">ATP-binding</keyword>
<gene>
    <name evidence="14" type="ORF">KUH32_02475</name>
</gene>
<dbReference type="InterPro" id="IPR011545">
    <property type="entry name" value="DEAD/DEAH_box_helicase_dom"/>
</dbReference>
<comment type="caution">
    <text evidence="14">The sequence shown here is derived from an EMBL/GenBank/DDBJ whole genome shotgun (WGS) entry which is preliminary data.</text>
</comment>
<name>A0ABS6N3M3_9RHOB</name>
<dbReference type="PROSITE" id="PS51194">
    <property type="entry name" value="HELICASE_CTER"/>
    <property type="match status" value="1"/>
</dbReference>
<evidence type="ECO:0000256" key="7">
    <source>
        <dbReference type="ARBA" id="ARBA00023235"/>
    </source>
</evidence>
<evidence type="ECO:0000256" key="4">
    <source>
        <dbReference type="ARBA" id="ARBA00022806"/>
    </source>
</evidence>
<sequence length="1710" mass="191722">MEDGLHPEAAHASALLNRCVSIDLEIDPKTNRIQSFAGVRHGTEEAVEFNRGNLIDALSRLDSFARQADFLLGHNFIHFDAKHLENTKVDLRLLKKPIIDTLWLNPLAFPRNPYHSLVKHYQDGRLQAGHVNDPRLDAELVLTVLDNQIRALSDIDHVDPDTTRAYHYLTTTRSDHAGFNAVFEFVRGAQRPSPAEAQSAIRGLLRGAACSHQIETVIPEAERNGWPLAYALAWISVAGGDSVMPPWVRHQFPEASRLVKRLRDTPCTDPQCGWCQSQNDPKALLKHWFGFSGFRPNPAGPDGRPLQETIVGTAMAKTPVLGILPTGTGKSVCYQLPALSQFTKTGALTVVISPLVALMADQVEGMRRQGITSCVTINGMLSMPERQDALNQVRLGDAAILLISPEQLRSPSVRSVLSQREVGYWVLDEAHCVSKWGHDFRPDYRYVGRFIKQYSGGEEPAPIICLTATAKPDVIRDITDHFRDRLATELTLLDGGAVRENLSFEIVPTDKGKKLGDVVRIIKEALPRQGTSGAIVYCSTRSATERVAAFLKERGFAAAHYHAGLSPEQKRDVQMAFAAGDLRVIAATNAFGMGIDKPDIRLVIHADIPGSLENYLQEAGRAGRDRDHARCILLFSRDDIERQFSLSARSRLERREIGAILKALRRLDRRTKQKGEVVATAGEIVREEQDLDFQRDSATDDTRVKTAVSWLEEAVLLRREENRVRVYPSSLRIRTFAEADSIIAKANMTEGYRLRLRAFVRSLINAPPDQGISTDELCGISGFSSGQMRKALNDLEALGIASNDTAITIFVHLGVEDSSQKRLLEANSLERDLIDKLRELAPDLELGASSTLNLKLLSQELRDAGHPTVRPDIVDKLVRGIARDGRDESEGIGSLYVRKLDREHLSLRLQRNWQALSVTAQLRRLAGRVLLTTLQQEAPDRARGKDIQVETTLGKLMAALTGDFELSSAVNDPTKLLDRALLWLHEQGVVTLGKGMTIFRPAMTIHLAPGPQPFTESDFEPLKLHYQEQVLQTHIMAAYAEKGLESVHDALRLSEDYFTLDRDSFVQKWLPGRSAELRRQTTPESWRNIVESLGNTTQTRIVADEREQTNVLVLAGPGSGKTRILVHRIAYLIRVKRENPRGILALVYNRHAATEIRRRLFDLIGDDARGVTISTCHGLAMRMIGASFAKRAEKVESVDFDRIMAQAVALLKGEGLSRDEAEAQRETLIEGYRWILVDEYQDIGPDEYELIAAVAGRSVEDEDRRLSLFAVGDDDQNIYAFAGASVAFIRRFEEDYKAQPSHMIENYRSTANIIRAANQVIDPAAERMKAVHDITVNRARKDDRAGGELQRLDSFGRGRVQVIKDAGDQFSQAVLAVEELERLSKIVPHWDWAKAAIIAREWSYLQPVRSYCEARNIPVQAANADAPNFWRLRETQTLVNWLRARERSGLAVSDLAKWMDRQPEGPWWSVLREGVEDFVQDVGDRETDRKDVLEWLAEWGRDIRKRQAGLMLLSAHRAKGLEFDHVVVLDGAWEKRSKGEDRDAARRLLYVAMTRARLSLALIAMSNTHPILGSLNDHAFLIRGRPHDTLDVSECRKVYQTLDPSEVDLSFAGRLAPGHASLRAIQRLKPEDPLLLVQRGESWIITNSAGVPVCRLAKKYRPSEGRRFIRGSVHAITTRFREDSSEDYQAQMKRDAWNVVLPEIVFESMS</sequence>
<evidence type="ECO:0000256" key="2">
    <source>
        <dbReference type="ARBA" id="ARBA00022741"/>
    </source>
</evidence>
<evidence type="ECO:0000259" key="11">
    <source>
        <dbReference type="PROSITE" id="PS51192"/>
    </source>
</evidence>
<evidence type="ECO:0000259" key="13">
    <source>
        <dbReference type="PROSITE" id="PS51198"/>
    </source>
</evidence>
<keyword evidence="6" id="KW-0238">DNA-binding</keyword>
<dbReference type="Pfam" id="PF13245">
    <property type="entry name" value="AAA_19"/>
    <property type="match status" value="1"/>
</dbReference>
<dbReference type="InterPro" id="IPR027785">
    <property type="entry name" value="UvrD-like_helicase_C"/>
</dbReference>
<dbReference type="PROSITE" id="PS51192">
    <property type="entry name" value="HELICASE_ATP_BIND_1"/>
    <property type="match status" value="1"/>
</dbReference>
<keyword evidence="15" id="KW-1185">Reference proteome</keyword>
<dbReference type="PANTHER" id="PTHR13710">
    <property type="entry name" value="DNA HELICASE RECQ FAMILY MEMBER"/>
    <property type="match status" value="1"/>
</dbReference>
<evidence type="ECO:0000256" key="10">
    <source>
        <dbReference type="PROSITE-ProRule" id="PRU00560"/>
    </source>
</evidence>
<proteinExistence type="inferred from homology"/>
<keyword evidence="7" id="KW-0413">Isomerase</keyword>
<keyword evidence="3 10" id="KW-0378">Hydrolase</keyword>
<dbReference type="NCBIfam" id="TIGR00614">
    <property type="entry name" value="recQ_fam"/>
    <property type="match status" value="1"/>
</dbReference>